<dbReference type="Gene3D" id="1.10.340.50">
    <property type="match status" value="1"/>
</dbReference>
<protein>
    <submittedName>
        <fullName evidence="2">Replicase family protein</fullName>
    </submittedName>
</protein>
<feature type="region of interest" description="Disordered" evidence="1">
    <location>
        <begin position="272"/>
        <end position="291"/>
    </location>
</feature>
<dbReference type="InterPro" id="IPR004322">
    <property type="entry name" value="Plasmid_replicase_bac"/>
</dbReference>
<keyword evidence="3" id="KW-1185">Reference proteome</keyword>
<dbReference type="Proteomes" id="UP000271587">
    <property type="component" value="Chromosome"/>
</dbReference>
<reference evidence="2 3" key="1">
    <citation type="submission" date="2018-11" db="EMBL/GenBank/DDBJ databases">
        <authorList>
            <person name="Kleinhagauer T."/>
            <person name="Glaeser S.P."/>
            <person name="Spergser J."/>
            <person name="Ruckert C."/>
            <person name="Kaempfer P."/>
            <person name="Busse H.-J."/>
        </authorList>
    </citation>
    <scope>NUCLEOTIDE SEQUENCE [LARGE SCALE GENOMIC DNA]</scope>
    <source>
        <strain evidence="2 3">W8</strain>
    </source>
</reference>
<gene>
    <name evidence="2" type="ORF">CGERO_00200</name>
</gene>
<evidence type="ECO:0000256" key="1">
    <source>
        <dbReference type="SAM" id="MobiDB-lite"/>
    </source>
</evidence>
<sequence length="305" mass="34086">MDYPRATVVAMNPHADFLNACWMPRAPLSSDAKDGTYKRTTRAKALTLAYIEANPLVLQSLIITDHDGGMADELPGLLGLPAPSWTALNPHTNSGHIVYALAAPVCLTDAANRRPIRLLARIESGLATILEGDPAFTGRITKNPLSETHLPIWGEDQHRYGLKELATALSNLGALPRYDDHKALTTSGVGRNVDLFDYLRKWAYTRRGSYQDQAEWEAIVLDRATLRNEDKIANDYTRGALNHNEVIHIARSVARWTWRNIAPIPTDEWLKQKQAERGRKSANKRWGKNDAKKTVKKLIEVPKNA</sequence>
<dbReference type="AlphaFoldDB" id="A0A3G6J0A4"/>
<dbReference type="Pfam" id="PF03090">
    <property type="entry name" value="Replicase"/>
    <property type="match status" value="1"/>
</dbReference>
<proteinExistence type="predicted"/>
<organism evidence="2 3">
    <name type="scientific">Corynebacterium gerontici</name>
    <dbReference type="NCBI Taxonomy" id="2079234"/>
    <lineage>
        <taxon>Bacteria</taxon>
        <taxon>Bacillati</taxon>
        <taxon>Actinomycetota</taxon>
        <taxon>Actinomycetes</taxon>
        <taxon>Mycobacteriales</taxon>
        <taxon>Corynebacteriaceae</taxon>
        <taxon>Corynebacterium</taxon>
    </lineage>
</organism>
<dbReference type="EMBL" id="CP033897">
    <property type="protein sequence ID" value="AZA10378.1"/>
    <property type="molecule type" value="Genomic_DNA"/>
</dbReference>
<dbReference type="KEGG" id="cgk:CGERO_00200"/>
<accession>A0A3G6J0A4</accession>
<name>A0A3G6J0A4_9CORY</name>
<evidence type="ECO:0000313" key="2">
    <source>
        <dbReference type="EMBL" id="AZA10378.1"/>
    </source>
</evidence>
<evidence type="ECO:0000313" key="3">
    <source>
        <dbReference type="Proteomes" id="UP000271587"/>
    </source>
</evidence>